<accession>A0A1H4X2N9</accession>
<reference evidence="2 3" key="1">
    <citation type="submission" date="2016-10" db="EMBL/GenBank/DDBJ databases">
        <authorList>
            <person name="de Groot N.N."/>
        </authorList>
    </citation>
    <scope>NUCLEOTIDE SEQUENCE [LARGE SCALE GENOMIC DNA]</scope>
    <source>
        <strain evidence="2 3">DSM 10495</strain>
    </source>
</reference>
<dbReference type="RefSeq" id="WP_139244817.1">
    <property type="nucleotide sequence ID" value="NZ_FNSN01000008.1"/>
</dbReference>
<name>A0A1H4X2N9_9MICC</name>
<organism evidence="2 3">
    <name type="scientific">Arthrobacter woluwensis</name>
    <dbReference type="NCBI Taxonomy" id="156980"/>
    <lineage>
        <taxon>Bacteria</taxon>
        <taxon>Bacillati</taxon>
        <taxon>Actinomycetota</taxon>
        <taxon>Actinomycetes</taxon>
        <taxon>Micrococcales</taxon>
        <taxon>Micrococcaceae</taxon>
        <taxon>Arthrobacter</taxon>
    </lineage>
</organism>
<dbReference type="AlphaFoldDB" id="A0A1H4X2N9"/>
<proteinExistence type="predicted"/>
<sequence length="90" mass="9423">MATLEERRNFSGVDSEETIAAHMARMKQAFFGGQTLVTLEAKIPGDGTTTPAGGPDLGDTAQSTSASGKPRRPGRVPIELDAVWPVIGTP</sequence>
<evidence type="ECO:0000313" key="3">
    <source>
        <dbReference type="Proteomes" id="UP000182652"/>
    </source>
</evidence>
<evidence type="ECO:0000256" key="1">
    <source>
        <dbReference type="SAM" id="MobiDB-lite"/>
    </source>
</evidence>
<dbReference type="EMBL" id="FNSN01000008">
    <property type="protein sequence ID" value="SEC99198.1"/>
    <property type="molecule type" value="Genomic_DNA"/>
</dbReference>
<protein>
    <submittedName>
        <fullName evidence="2">Uncharacterized protein</fullName>
    </submittedName>
</protein>
<keyword evidence="3" id="KW-1185">Reference proteome</keyword>
<feature type="region of interest" description="Disordered" evidence="1">
    <location>
        <begin position="43"/>
        <end position="77"/>
    </location>
</feature>
<gene>
    <name evidence="2" type="ORF">SAMN04489745_3637</name>
</gene>
<dbReference type="Proteomes" id="UP000182652">
    <property type="component" value="Unassembled WGS sequence"/>
</dbReference>
<feature type="compositionally biased region" description="Low complexity" evidence="1">
    <location>
        <begin position="44"/>
        <end position="60"/>
    </location>
</feature>
<evidence type="ECO:0000313" key="2">
    <source>
        <dbReference type="EMBL" id="SEC99198.1"/>
    </source>
</evidence>